<name>A0A2N1N4B1_9GLOM</name>
<proteinExistence type="predicted"/>
<dbReference type="VEuPathDB" id="FungiDB:FUN_001900"/>
<dbReference type="EMBL" id="LLXL01000813">
    <property type="protein sequence ID" value="PKK68698.1"/>
    <property type="molecule type" value="Genomic_DNA"/>
</dbReference>
<reference evidence="1 2" key="2">
    <citation type="submission" date="2017-10" db="EMBL/GenBank/DDBJ databases">
        <title>Extensive intraspecific genome diversity in a model arbuscular mycorrhizal fungus.</title>
        <authorList>
            <person name="Chen E.C.H."/>
            <person name="Morin E."/>
            <person name="Baudet D."/>
            <person name="Noel J."/>
            <person name="Ndikumana S."/>
            <person name="Charron P."/>
            <person name="St-Onge C."/>
            <person name="Giorgi J."/>
            <person name="Grigoriev I.V."/>
            <person name="Roux C."/>
            <person name="Martin F.M."/>
            <person name="Corradi N."/>
        </authorList>
    </citation>
    <scope>NUCLEOTIDE SEQUENCE [LARGE SCALE GENOMIC DNA]</scope>
    <source>
        <strain evidence="1 2">C2</strain>
    </source>
</reference>
<dbReference type="Proteomes" id="UP000233469">
    <property type="component" value="Unassembled WGS sequence"/>
</dbReference>
<organism evidence="1 2">
    <name type="scientific">Rhizophagus irregularis</name>
    <dbReference type="NCBI Taxonomy" id="588596"/>
    <lineage>
        <taxon>Eukaryota</taxon>
        <taxon>Fungi</taxon>
        <taxon>Fungi incertae sedis</taxon>
        <taxon>Mucoromycota</taxon>
        <taxon>Glomeromycotina</taxon>
        <taxon>Glomeromycetes</taxon>
        <taxon>Glomerales</taxon>
        <taxon>Glomeraceae</taxon>
        <taxon>Rhizophagus</taxon>
    </lineage>
</organism>
<evidence type="ECO:0000313" key="1">
    <source>
        <dbReference type="EMBL" id="PKK68698.1"/>
    </source>
</evidence>
<dbReference type="AlphaFoldDB" id="A0A2N1N4B1"/>
<protein>
    <submittedName>
        <fullName evidence="1">Uncharacterized protein</fullName>
    </submittedName>
</protein>
<evidence type="ECO:0000313" key="2">
    <source>
        <dbReference type="Proteomes" id="UP000233469"/>
    </source>
</evidence>
<gene>
    <name evidence="1" type="ORF">RhiirC2_781924</name>
</gene>
<accession>A0A2N1N4B1</accession>
<dbReference type="VEuPathDB" id="FungiDB:RhiirFUN_016169"/>
<comment type="caution">
    <text evidence="1">The sequence shown here is derived from an EMBL/GenBank/DDBJ whole genome shotgun (WGS) entry which is preliminary data.</text>
</comment>
<reference evidence="1 2" key="1">
    <citation type="submission" date="2016-04" db="EMBL/GenBank/DDBJ databases">
        <title>Genome analyses suggest a sexual origin of heterokaryosis in a supposedly ancient asexual fungus.</title>
        <authorList>
            <person name="Ropars J."/>
            <person name="Sedzielewska K."/>
            <person name="Noel J."/>
            <person name="Charron P."/>
            <person name="Farinelli L."/>
            <person name="Marton T."/>
            <person name="Kruger M."/>
            <person name="Pelin A."/>
            <person name="Brachmann A."/>
            <person name="Corradi N."/>
        </authorList>
    </citation>
    <scope>NUCLEOTIDE SEQUENCE [LARGE SCALE GENOMIC DNA]</scope>
    <source>
        <strain evidence="1 2">C2</strain>
    </source>
</reference>
<sequence length="85" mass="9672">MSTIQTGNNSKIAFCKIINSDTSNTEQEQEETVRELFKDIFVNAKLSCQYEMEKPYYSAKCFTAVCFNCGIADIEIPSSNDTYPY</sequence>